<reference evidence="1 2" key="1">
    <citation type="journal article" date="2016" name="Fungal Biol.">
        <title>The genome of Xylona heveae provides a window into fungal endophytism.</title>
        <authorList>
            <person name="Gazis R."/>
            <person name="Kuo A."/>
            <person name="Riley R."/>
            <person name="LaButti K."/>
            <person name="Lipzen A."/>
            <person name="Lin J."/>
            <person name="Amirebrahimi M."/>
            <person name="Hesse C.N."/>
            <person name="Spatafora J.W."/>
            <person name="Henrissat B."/>
            <person name="Hainaut M."/>
            <person name="Grigoriev I.V."/>
            <person name="Hibbett D.S."/>
        </authorList>
    </citation>
    <scope>NUCLEOTIDE SEQUENCE [LARGE SCALE GENOMIC DNA]</scope>
    <source>
        <strain evidence="1 2">TC161</strain>
    </source>
</reference>
<keyword evidence="2" id="KW-1185">Reference proteome</keyword>
<organism evidence="1 2">
    <name type="scientific">Xylona heveae (strain CBS 132557 / TC161)</name>
    <dbReference type="NCBI Taxonomy" id="1328760"/>
    <lineage>
        <taxon>Eukaryota</taxon>
        <taxon>Fungi</taxon>
        <taxon>Dikarya</taxon>
        <taxon>Ascomycota</taxon>
        <taxon>Pezizomycotina</taxon>
        <taxon>Xylonomycetes</taxon>
        <taxon>Xylonales</taxon>
        <taxon>Xylonaceae</taxon>
        <taxon>Xylona</taxon>
    </lineage>
</organism>
<name>A0A165IQX8_XYLHT</name>
<dbReference type="OMA" id="YSYVAPY"/>
<dbReference type="EMBL" id="KV407455">
    <property type="protein sequence ID" value="KZF25254.1"/>
    <property type="molecule type" value="Genomic_DNA"/>
</dbReference>
<gene>
    <name evidence="1" type="ORF">L228DRAFT_65397</name>
</gene>
<accession>A0A165IQX8</accession>
<sequence>MPHAEEDTMSGPTVNGEKHSSAFLSHLTSYPLVSDGISTFKANPYGQKSIDVADAGYAKFAKPVLPYLAKPYEFVSPYVTKADELADSGLTKVDEKFPIVKEETEKVKGTLFDYALFPVQLAGQGKEYVFSTYGDEYQRVGGKGIITTGKATVSTGLRITAETLNWLSGYLGPKKEAAKESFNDTIHEAKEKINDKFDN</sequence>
<evidence type="ECO:0000313" key="1">
    <source>
        <dbReference type="EMBL" id="KZF25254.1"/>
    </source>
</evidence>
<proteinExistence type="predicted"/>
<dbReference type="GeneID" id="28901939"/>
<dbReference type="Proteomes" id="UP000076632">
    <property type="component" value="Unassembled WGS sequence"/>
</dbReference>
<protein>
    <submittedName>
        <fullName evidence="1">Putative pathogenesis associated protein Cap20</fullName>
    </submittedName>
</protein>
<dbReference type="OrthoDB" id="376826at2759"/>
<dbReference type="RefSeq" id="XP_018190809.1">
    <property type="nucleotide sequence ID" value="XM_018336802.1"/>
</dbReference>
<dbReference type="AlphaFoldDB" id="A0A165IQX8"/>
<dbReference type="STRING" id="1328760.A0A165IQX8"/>
<evidence type="ECO:0000313" key="2">
    <source>
        <dbReference type="Proteomes" id="UP000076632"/>
    </source>
</evidence>
<dbReference type="InParanoid" id="A0A165IQX8"/>